<evidence type="ECO:0000313" key="1">
    <source>
        <dbReference type="EMBL" id="OBA27039.1"/>
    </source>
</evidence>
<comment type="caution">
    <text evidence="1">The sequence shown here is derived from an EMBL/GenBank/DDBJ whole genome shotgun (WGS) entry which is preliminary data.</text>
</comment>
<sequence length="199" mass="22901">MPVSIIHIKPCKNITAASDFINSIALSTNTSEENNNTEDIKGDYSILLYKSKNLNKYLSIDYQQNSNAMNITVQNGQNLKVNAPFQSNLDSSIVKQEFQSLLNSNKEWTFRQSFQMRNYSMGFYNDFVKIYKWDIHNDVSDLLGIKLLIEYDTPSNLKDLESVLNDVVRETPQSVNNFDVFYDLKNKTEISLKVLSMVL</sequence>
<dbReference type="Proteomes" id="UP000092321">
    <property type="component" value="Unassembled WGS sequence"/>
</dbReference>
<accession>A0A1B7TE56</accession>
<keyword evidence="2" id="KW-1185">Reference proteome</keyword>
<proteinExistence type="predicted"/>
<dbReference type="AlphaFoldDB" id="A0A1B7TE56"/>
<reference evidence="2" key="1">
    <citation type="journal article" date="2016" name="Proc. Natl. Acad. Sci. U.S.A.">
        <title>Comparative genomics of biotechnologically important yeasts.</title>
        <authorList>
            <person name="Riley R."/>
            <person name="Haridas S."/>
            <person name="Wolfe K.H."/>
            <person name="Lopes M.R."/>
            <person name="Hittinger C.T."/>
            <person name="Goeker M."/>
            <person name="Salamov A.A."/>
            <person name="Wisecaver J.H."/>
            <person name="Long T.M."/>
            <person name="Calvey C.H."/>
            <person name="Aerts A.L."/>
            <person name="Barry K.W."/>
            <person name="Choi C."/>
            <person name="Clum A."/>
            <person name="Coughlan A.Y."/>
            <person name="Deshpande S."/>
            <person name="Douglass A.P."/>
            <person name="Hanson S.J."/>
            <person name="Klenk H.-P."/>
            <person name="LaButti K.M."/>
            <person name="Lapidus A."/>
            <person name="Lindquist E.A."/>
            <person name="Lipzen A.M."/>
            <person name="Meier-Kolthoff J.P."/>
            <person name="Ohm R.A."/>
            <person name="Otillar R.P."/>
            <person name="Pangilinan J.L."/>
            <person name="Peng Y."/>
            <person name="Rokas A."/>
            <person name="Rosa C.A."/>
            <person name="Scheuner C."/>
            <person name="Sibirny A.A."/>
            <person name="Slot J.C."/>
            <person name="Stielow J.B."/>
            <person name="Sun H."/>
            <person name="Kurtzman C.P."/>
            <person name="Blackwell M."/>
            <person name="Grigoriev I.V."/>
            <person name="Jeffries T.W."/>
        </authorList>
    </citation>
    <scope>NUCLEOTIDE SEQUENCE [LARGE SCALE GENOMIC DNA]</scope>
    <source>
        <strain evidence="2">NRRL Y-1626</strain>
    </source>
</reference>
<dbReference type="OrthoDB" id="3971100at2759"/>
<gene>
    <name evidence="1" type="ORF">HANVADRAFT_70340</name>
</gene>
<dbReference type="EMBL" id="LXPE01000011">
    <property type="protein sequence ID" value="OBA27039.1"/>
    <property type="molecule type" value="Genomic_DNA"/>
</dbReference>
<evidence type="ECO:0000313" key="2">
    <source>
        <dbReference type="Proteomes" id="UP000092321"/>
    </source>
</evidence>
<organism evidence="1 2">
    <name type="scientific">Hanseniaspora valbyensis NRRL Y-1626</name>
    <dbReference type="NCBI Taxonomy" id="766949"/>
    <lineage>
        <taxon>Eukaryota</taxon>
        <taxon>Fungi</taxon>
        <taxon>Dikarya</taxon>
        <taxon>Ascomycota</taxon>
        <taxon>Saccharomycotina</taxon>
        <taxon>Saccharomycetes</taxon>
        <taxon>Saccharomycodales</taxon>
        <taxon>Saccharomycodaceae</taxon>
        <taxon>Hanseniaspora</taxon>
    </lineage>
</organism>
<name>A0A1B7TE56_9ASCO</name>
<protein>
    <submittedName>
        <fullName evidence="1">Uncharacterized protein</fullName>
    </submittedName>
</protein>